<dbReference type="NCBIfam" id="TIGR03573">
    <property type="entry name" value="WbuX"/>
    <property type="match status" value="1"/>
</dbReference>
<organism evidence="1 2">
    <name type="scientific">Candidatus Lloydbacteria bacterium RIFCSPHIGHO2_02_FULL_51_22</name>
    <dbReference type="NCBI Taxonomy" id="1798663"/>
    <lineage>
        <taxon>Bacteria</taxon>
        <taxon>Candidatus Lloydiibacteriota</taxon>
    </lineage>
</organism>
<evidence type="ECO:0000313" key="1">
    <source>
        <dbReference type="EMBL" id="OGZ12735.1"/>
    </source>
</evidence>
<evidence type="ECO:0000313" key="2">
    <source>
        <dbReference type="Proteomes" id="UP000178099"/>
    </source>
</evidence>
<dbReference type="Proteomes" id="UP000178099">
    <property type="component" value="Unassembled WGS sequence"/>
</dbReference>
<dbReference type="AlphaFoldDB" id="A0A1G2DGG8"/>
<proteinExistence type="predicted"/>
<dbReference type="InterPro" id="IPR020022">
    <property type="entry name" value="N-acetyl_sugar_amidoTrfase"/>
</dbReference>
<protein>
    <submittedName>
        <fullName evidence="1">LPS biosynthesis protein</fullName>
    </submittedName>
</protein>
<dbReference type="SUPFAM" id="SSF52402">
    <property type="entry name" value="Adenine nucleotide alpha hydrolases-like"/>
    <property type="match status" value="1"/>
</dbReference>
<name>A0A1G2DGG8_9BACT</name>
<gene>
    <name evidence="1" type="ORF">A3D67_02905</name>
</gene>
<accession>A0A1G2DGG8</accession>
<comment type="caution">
    <text evidence="1">The sequence shown here is derived from an EMBL/GenBank/DDBJ whole genome shotgun (WGS) entry which is preliminary data.</text>
</comment>
<sequence>MQKVKKTKKKAVRNLPEEVKFCAKCVVPNTRPSTTNEYGHTTNHAHRFIEFDKEGVCSGCRFCEAKFDGTIDWKKREEELLKLLATHRSKDGSYDCLVPGSGGKDSVYASHILKSKYGMHPLTVTWAPHLYTDIGWKNFQNWAHKAGHDNYLFTPNGEVHRSITRNAFLNLLHPFQPFILGQKTFAVKMAARFNIPLIFYGPHSGEEGSNIPVTQSQFIFKGSDVKETLGVRGGYRMDFVDPNTKLDEIYLGGISVASYMKKGVSYGDLAPYLPLDSRIVKKKRIKVYFLGYFMNWIPQDCYYHAVEHADFEANPMRSEGTYTKYSSIDDKTDGFFYYTTFIKFGYGRATLDAAQEIRHHHITREEGVALVNKFDGEFPDKYFKEFLEYIDVTEDVFRKKVDSYRSSLLWKKKKSGEWELRNRIE</sequence>
<dbReference type="EMBL" id="MHLN01000002">
    <property type="protein sequence ID" value="OGZ12735.1"/>
    <property type="molecule type" value="Genomic_DNA"/>
</dbReference>
<reference evidence="1 2" key="1">
    <citation type="journal article" date="2016" name="Nat. Commun.">
        <title>Thousands of microbial genomes shed light on interconnected biogeochemical processes in an aquifer system.</title>
        <authorList>
            <person name="Anantharaman K."/>
            <person name="Brown C.T."/>
            <person name="Hug L.A."/>
            <person name="Sharon I."/>
            <person name="Castelle C.J."/>
            <person name="Probst A.J."/>
            <person name="Thomas B.C."/>
            <person name="Singh A."/>
            <person name="Wilkins M.J."/>
            <person name="Karaoz U."/>
            <person name="Brodie E.L."/>
            <person name="Williams K.H."/>
            <person name="Hubbard S.S."/>
            <person name="Banfield J.F."/>
        </authorList>
    </citation>
    <scope>NUCLEOTIDE SEQUENCE [LARGE SCALE GENOMIC DNA]</scope>
</reference>